<reference evidence="1" key="1">
    <citation type="journal article" date="2019" name="bioRxiv">
        <title>The Genome of the Zebra Mussel, Dreissena polymorpha: A Resource for Invasive Species Research.</title>
        <authorList>
            <person name="McCartney M.A."/>
            <person name="Auch B."/>
            <person name="Kono T."/>
            <person name="Mallez S."/>
            <person name="Zhang Y."/>
            <person name="Obille A."/>
            <person name="Becker A."/>
            <person name="Abrahante J.E."/>
            <person name="Garbe J."/>
            <person name="Badalamenti J.P."/>
            <person name="Herman A."/>
            <person name="Mangelson H."/>
            <person name="Liachko I."/>
            <person name="Sullivan S."/>
            <person name="Sone E.D."/>
            <person name="Koren S."/>
            <person name="Silverstein K.A.T."/>
            <person name="Beckman K.B."/>
            <person name="Gohl D.M."/>
        </authorList>
    </citation>
    <scope>NUCLEOTIDE SEQUENCE</scope>
    <source>
        <strain evidence="1">Duluth1</strain>
        <tissue evidence="1">Whole animal</tissue>
    </source>
</reference>
<name>A0A9D4MUH5_DREPO</name>
<dbReference type="AlphaFoldDB" id="A0A9D4MUH5"/>
<comment type="caution">
    <text evidence="1">The sequence shown here is derived from an EMBL/GenBank/DDBJ whole genome shotgun (WGS) entry which is preliminary data.</text>
</comment>
<sequence length="145" mass="16596">MPKWRSLTTLAGATNRLGQLSWYKLPGYVRCRKSPAKYFGIVSPFAVWTVDRQRPIKNVRRLGNLFFVMDTVNEHPDNHGLAVLQTCPIHLLLHRRLHGHLTVSCNLCCMLQVPWLLCDRQARDDNMSAGHCILVEEVHIEQLAA</sequence>
<proteinExistence type="predicted"/>
<evidence type="ECO:0000313" key="2">
    <source>
        <dbReference type="Proteomes" id="UP000828390"/>
    </source>
</evidence>
<protein>
    <submittedName>
        <fullName evidence="1">Uncharacterized protein</fullName>
    </submittedName>
</protein>
<keyword evidence="2" id="KW-1185">Reference proteome</keyword>
<evidence type="ECO:0000313" key="1">
    <source>
        <dbReference type="EMBL" id="KAH3882460.1"/>
    </source>
</evidence>
<gene>
    <name evidence="1" type="ORF">DPMN_006400</name>
</gene>
<reference evidence="1" key="2">
    <citation type="submission" date="2020-11" db="EMBL/GenBank/DDBJ databases">
        <authorList>
            <person name="McCartney M.A."/>
            <person name="Auch B."/>
            <person name="Kono T."/>
            <person name="Mallez S."/>
            <person name="Becker A."/>
            <person name="Gohl D.M."/>
            <person name="Silverstein K.A.T."/>
            <person name="Koren S."/>
            <person name="Bechman K.B."/>
            <person name="Herman A."/>
            <person name="Abrahante J.E."/>
            <person name="Garbe J."/>
        </authorList>
    </citation>
    <scope>NUCLEOTIDE SEQUENCE</scope>
    <source>
        <strain evidence="1">Duluth1</strain>
        <tissue evidence="1">Whole animal</tissue>
    </source>
</reference>
<dbReference type="Proteomes" id="UP000828390">
    <property type="component" value="Unassembled WGS sequence"/>
</dbReference>
<accession>A0A9D4MUH5</accession>
<organism evidence="1 2">
    <name type="scientific">Dreissena polymorpha</name>
    <name type="common">Zebra mussel</name>
    <name type="synonym">Mytilus polymorpha</name>
    <dbReference type="NCBI Taxonomy" id="45954"/>
    <lineage>
        <taxon>Eukaryota</taxon>
        <taxon>Metazoa</taxon>
        <taxon>Spiralia</taxon>
        <taxon>Lophotrochozoa</taxon>
        <taxon>Mollusca</taxon>
        <taxon>Bivalvia</taxon>
        <taxon>Autobranchia</taxon>
        <taxon>Heteroconchia</taxon>
        <taxon>Euheterodonta</taxon>
        <taxon>Imparidentia</taxon>
        <taxon>Neoheterodontei</taxon>
        <taxon>Myida</taxon>
        <taxon>Dreissenoidea</taxon>
        <taxon>Dreissenidae</taxon>
        <taxon>Dreissena</taxon>
    </lineage>
</organism>
<dbReference type="EMBL" id="JAIWYP010000001">
    <property type="protein sequence ID" value="KAH3882460.1"/>
    <property type="molecule type" value="Genomic_DNA"/>
</dbReference>